<comment type="subcellular location">
    <subcellularLocation>
        <location evidence="1">Cell membrane</location>
        <topology evidence="1">Single-pass type I membrane protein</topology>
    </subcellularLocation>
</comment>
<comment type="caution">
    <text evidence="16">The sequence shown here is derived from an EMBL/GenBank/DDBJ whole genome shotgun (WGS) entry which is preliminary data.</text>
</comment>
<evidence type="ECO:0000256" key="5">
    <source>
        <dbReference type="ARBA" id="ARBA00022729"/>
    </source>
</evidence>
<dbReference type="GO" id="GO:0042813">
    <property type="term" value="F:Wnt receptor activity"/>
    <property type="evidence" value="ECO:0007669"/>
    <property type="project" value="TreeGrafter"/>
</dbReference>
<dbReference type="Proteomes" id="UP001208570">
    <property type="component" value="Unassembled WGS sequence"/>
</dbReference>
<dbReference type="PANTHER" id="PTHR46513:SF13">
    <property type="entry name" value="EGF-LIKE DOMAIN-CONTAINING PROTEIN"/>
    <property type="match status" value="1"/>
</dbReference>
<feature type="disulfide bond" evidence="12">
    <location>
        <begin position="502"/>
        <end position="511"/>
    </location>
</feature>
<evidence type="ECO:0000256" key="1">
    <source>
        <dbReference type="ARBA" id="ARBA00004251"/>
    </source>
</evidence>
<dbReference type="SMART" id="SM00181">
    <property type="entry name" value="EGF"/>
    <property type="match status" value="2"/>
</dbReference>
<dbReference type="FunFam" id="2.10.25.10:FF:000122">
    <property type="entry name" value="Protein crumbs homolog 2"/>
    <property type="match status" value="1"/>
</dbReference>
<feature type="domain" description="EGF-like" evidence="15">
    <location>
        <begin position="476"/>
        <end position="512"/>
    </location>
</feature>
<dbReference type="Pfam" id="PF00058">
    <property type="entry name" value="Ldl_recept_b"/>
    <property type="match status" value="2"/>
</dbReference>
<keyword evidence="11" id="KW-0325">Glycoprotein</keyword>
<keyword evidence="2" id="KW-1003">Cell membrane</keyword>
<dbReference type="PROSITE" id="PS00022">
    <property type="entry name" value="EGF_1"/>
    <property type="match status" value="1"/>
</dbReference>
<dbReference type="Gene3D" id="2.120.10.30">
    <property type="entry name" value="TolB, C-terminal domain"/>
    <property type="match status" value="2"/>
</dbReference>
<keyword evidence="17" id="KW-1185">Reference proteome</keyword>
<gene>
    <name evidence="16" type="ORF">LSH36_1059g02005</name>
</gene>
<sequence>MFIATNNVLRYANLSDFHGHTTSIPVVNVTTFAAIDYDPLEGYIYWGDTNLEIISRARLNGTDETILISNVHPLSLALDVESQMIYWTDINNTIRRSNMNGSNEETLIADSLSEPDSLVLDTRNGKMYWAETAVFIQRANLNGTGTEKLVKEQHANIIVLALDLQERRIFWATSDTAIKFCDMDGQNCGAINDDNFFPIAMAVYGNYVYLLDEYSYYKLARFNISNGDEEILFTRRAWSFYGITSGTTDEGKDIVLISEHSGIVELDVSMEGDLGKGIGLVSTYRTTGVAFDSKDDRIYFIDYSNGDIITVFRNNSGLKLLIQGTGEVSSMRNLALSLKTNEIFWTNNVENCISMATLPEGNKTGINITANNPVGIALDVENRVIYWTEHSSSGEIKRSSYTGDEKETLVSQLNYPYAISLDIAKKQMYWTQDDNMINIQECISTPCQNNGTCIDFINGYNCTCPDGFTDDQCQTEIEECIGTPCQNNGTCIDFINGYNCTCPIGFTGDQCQTGMLHTKNTEICGSGLGFVIFIIGGFILMTFGICMSRGAAIQRKINEKKRKDSTPAKLFSLVHLPTTGNDILYMPNNRTLTEISEIQHPFDE</sequence>
<proteinExistence type="predicted"/>
<dbReference type="InterPro" id="IPR000742">
    <property type="entry name" value="EGF"/>
</dbReference>
<keyword evidence="6" id="KW-0677">Repeat</keyword>
<dbReference type="FunFam" id="2.10.25.10:FF:000391">
    <property type="entry name" value="Weary, isoform C"/>
    <property type="match status" value="1"/>
</dbReference>
<dbReference type="PROSITE" id="PS00010">
    <property type="entry name" value="ASX_HYDROXYL"/>
    <property type="match status" value="2"/>
</dbReference>
<keyword evidence="7" id="KW-0106">Calcium</keyword>
<dbReference type="Pfam" id="PF00008">
    <property type="entry name" value="EGF"/>
    <property type="match status" value="2"/>
</dbReference>
<feature type="transmembrane region" description="Helical" evidence="14">
    <location>
        <begin position="528"/>
        <end position="552"/>
    </location>
</feature>
<dbReference type="PROSITE" id="PS50026">
    <property type="entry name" value="EGF_3"/>
    <property type="match status" value="2"/>
</dbReference>
<evidence type="ECO:0000256" key="12">
    <source>
        <dbReference type="PROSITE-ProRule" id="PRU00076"/>
    </source>
</evidence>
<comment type="caution">
    <text evidence="12">Lacks conserved residue(s) required for the propagation of feature annotation.</text>
</comment>
<dbReference type="PRINTS" id="PR00010">
    <property type="entry name" value="EGFBLOOD"/>
</dbReference>
<evidence type="ECO:0000256" key="2">
    <source>
        <dbReference type="ARBA" id="ARBA00022475"/>
    </source>
</evidence>
<dbReference type="SUPFAM" id="SSF57196">
    <property type="entry name" value="EGF/Laminin"/>
    <property type="match status" value="2"/>
</dbReference>
<feature type="disulfide bond" evidence="12">
    <location>
        <begin position="464"/>
        <end position="473"/>
    </location>
</feature>
<dbReference type="GO" id="GO:0060070">
    <property type="term" value="P:canonical Wnt signaling pathway"/>
    <property type="evidence" value="ECO:0007669"/>
    <property type="project" value="TreeGrafter"/>
</dbReference>
<evidence type="ECO:0000256" key="7">
    <source>
        <dbReference type="ARBA" id="ARBA00022837"/>
    </source>
</evidence>
<keyword evidence="8 14" id="KW-1133">Transmembrane helix</keyword>
<dbReference type="InterPro" id="IPR000033">
    <property type="entry name" value="LDLR_classB_rpt"/>
</dbReference>
<dbReference type="AlphaFoldDB" id="A0AAD9MPZ3"/>
<accession>A0AAD9MPZ3</accession>
<dbReference type="CDD" id="cd00054">
    <property type="entry name" value="EGF_CA"/>
    <property type="match status" value="2"/>
</dbReference>
<dbReference type="GO" id="GO:0005509">
    <property type="term" value="F:calcium ion binding"/>
    <property type="evidence" value="ECO:0007669"/>
    <property type="project" value="InterPro"/>
</dbReference>
<dbReference type="InterPro" id="IPR000152">
    <property type="entry name" value="EGF-type_Asp/Asn_hydroxyl_site"/>
</dbReference>
<keyword evidence="9 14" id="KW-0472">Membrane</keyword>
<dbReference type="Gene3D" id="2.10.25.10">
    <property type="entry name" value="Laminin"/>
    <property type="match status" value="2"/>
</dbReference>
<reference evidence="16" key="1">
    <citation type="journal article" date="2023" name="Mol. Biol. Evol.">
        <title>Third-Generation Sequencing Reveals the Adaptive Role of the Epigenome in Three Deep-Sea Polychaetes.</title>
        <authorList>
            <person name="Perez M."/>
            <person name="Aroh O."/>
            <person name="Sun Y."/>
            <person name="Lan Y."/>
            <person name="Juniper S.K."/>
            <person name="Young C.R."/>
            <person name="Angers B."/>
            <person name="Qian P.Y."/>
        </authorList>
    </citation>
    <scope>NUCLEOTIDE SEQUENCE</scope>
    <source>
        <strain evidence="16">P08H-3</strain>
    </source>
</reference>
<feature type="repeat" description="LDL-receptor class B" evidence="13">
    <location>
        <begin position="42"/>
        <end position="82"/>
    </location>
</feature>
<feature type="domain" description="EGF-like" evidence="15">
    <location>
        <begin position="438"/>
        <end position="474"/>
    </location>
</feature>
<dbReference type="SMART" id="SM00179">
    <property type="entry name" value="EGF_CA"/>
    <property type="match status" value="2"/>
</dbReference>
<dbReference type="SUPFAM" id="SSF63825">
    <property type="entry name" value="YWTD domain"/>
    <property type="match status" value="2"/>
</dbReference>
<evidence type="ECO:0000256" key="14">
    <source>
        <dbReference type="SAM" id="Phobius"/>
    </source>
</evidence>
<evidence type="ECO:0000256" key="6">
    <source>
        <dbReference type="ARBA" id="ARBA00022737"/>
    </source>
</evidence>
<dbReference type="PROSITE" id="PS01187">
    <property type="entry name" value="EGF_CA"/>
    <property type="match status" value="1"/>
</dbReference>
<feature type="repeat" description="LDL-receptor class B" evidence="13">
    <location>
        <begin position="83"/>
        <end position="124"/>
    </location>
</feature>
<dbReference type="PANTHER" id="PTHR46513">
    <property type="entry name" value="VITELLOGENIN RECEPTOR-LIKE PROTEIN-RELATED-RELATED"/>
    <property type="match status" value="1"/>
</dbReference>
<keyword evidence="4 14" id="KW-0812">Transmembrane</keyword>
<evidence type="ECO:0000259" key="15">
    <source>
        <dbReference type="PROSITE" id="PS50026"/>
    </source>
</evidence>
<keyword evidence="5" id="KW-0732">Signal</keyword>
<dbReference type="GO" id="GO:0017147">
    <property type="term" value="F:Wnt-protein binding"/>
    <property type="evidence" value="ECO:0007669"/>
    <property type="project" value="TreeGrafter"/>
</dbReference>
<evidence type="ECO:0000313" key="16">
    <source>
        <dbReference type="EMBL" id="KAK2141667.1"/>
    </source>
</evidence>
<evidence type="ECO:0000256" key="3">
    <source>
        <dbReference type="ARBA" id="ARBA00022536"/>
    </source>
</evidence>
<evidence type="ECO:0000256" key="4">
    <source>
        <dbReference type="ARBA" id="ARBA00022692"/>
    </source>
</evidence>
<dbReference type="PROSITE" id="PS01186">
    <property type="entry name" value="EGF_2"/>
    <property type="match status" value="2"/>
</dbReference>
<dbReference type="EMBL" id="JAODUP010001059">
    <property type="protein sequence ID" value="KAK2141667.1"/>
    <property type="molecule type" value="Genomic_DNA"/>
</dbReference>
<evidence type="ECO:0000256" key="8">
    <source>
        <dbReference type="ARBA" id="ARBA00022989"/>
    </source>
</evidence>
<protein>
    <recommendedName>
        <fullName evidence="15">EGF-like domain-containing protein</fullName>
    </recommendedName>
</protein>
<dbReference type="GO" id="GO:0005886">
    <property type="term" value="C:plasma membrane"/>
    <property type="evidence" value="ECO:0007669"/>
    <property type="project" value="UniProtKB-SubCell"/>
</dbReference>
<keyword evidence="3 12" id="KW-0245">EGF-like domain</keyword>
<keyword evidence="10 12" id="KW-1015">Disulfide bond</keyword>
<dbReference type="InterPro" id="IPR050778">
    <property type="entry name" value="Cueball_EGF_LRP_Nidogen"/>
</dbReference>
<name>A0AAD9MPZ3_9ANNE</name>
<evidence type="ECO:0000256" key="9">
    <source>
        <dbReference type="ARBA" id="ARBA00023136"/>
    </source>
</evidence>
<organism evidence="16 17">
    <name type="scientific">Paralvinella palmiformis</name>
    <dbReference type="NCBI Taxonomy" id="53620"/>
    <lineage>
        <taxon>Eukaryota</taxon>
        <taxon>Metazoa</taxon>
        <taxon>Spiralia</taxon>
        <taxon>Lophotrochozoa</taxon>
        <taxon>Annelida</taxon>
        <taxon>Polychaeta</taxon>
        <taxon>Sedentaria</taxon>
        <taxon>Canalipalpata</taxon>
        <taxon>Terebellida</taxon>
        <taxon>Terebelliformia</taxon>
        <taxon>Alvinellidae</taxon>
        <taxon>Paralvinella</taxon>
    </lineage>
</organism>
<dbReference type="PROSITE" id="PS51120">
    <property type="entry name" value="LDLRB"/>
    <property type="match status" value="3"/>
</dbReference>
<evidence type="ECO:0000256" key="13">
    <source>
        <dbReference type="PROSITE-ProRule" id="PRU00461"/>
    </source>
</evidence>
<dbReference type="InterPro" id="IPR011042">
    <property type="entry name" value="6-blade_b-propeller_TolB-like"/>
</dbReference>
<dbReference type="InterPro" id="IPR018097">
    <property type="entry name" value="EGF_Ca-bd_CS"/>
</dbReference>
<evidence type="ECO:0000256" key="10">
    <source>
        <dbReference type="ARBA" id="ARBA00023157"/>
    </source>
</evidence>
<evidence type="ECO:0000313" key="17">
    <source>
        <dbReference type="Proteomes" id="UP001208570"/>
    </source>
</evidence>
<evidence type="ECO:0000256" key="11">
    <source>
        <dbReference type="ARBA" id="ARBA00023180"/>
    </source>
</evidence>
<feature type="repeat" description="LDL-receptor class B" evidence="13">
    <location>
        <begin position="383"/>
        <end position="425"/>
    </location>
</feature>
<dbReference type="SMART" id="SM00135">
    <property type="entry name" value="LY"/>
    <property type="match status" value="6"/>
</dbReference>
<dbReference type="InterPro" id="IPR001881">
    <property type="entry name" value="EGF-like_Ca-bd_dom"/>
</dbReference>